<protein>
    <submittedName>
        <fullName evidence="1">Uncharacterized protein</fullName>
    </submittedName>
</protein>
<reference evidence="1 2" key="1">
    <citation type="submission" date="2021-06" db="EMBL/GenBank/DDBJ databases">
        <title>Caerostris extrusa draft genome.</title>
        <authorList>
            <person name="Kono N."/>
            <person name="Arakawa K."/>
        </authorList>
    </citation>
    <scope>NUCLEOTIDE SEQUENCE [LARGE SCALE GENOMIC DNA]</scope>
</reference>
<dbReference type="EMBL" id="BPLR01014867">
    <property type="protein sequence ID" value="GIY71834.1"/>
    <property type="molecule type" value="Genomic_DNA"/>
</dbReference>
<dbReference type="Proteomes" id="UP001054945">
    <property type="component" value="Unassembled WGS sequence"/>
</dbReference>
<gene>
    <name evidence="1" type="ORF">CEXT_138291</name>
</gene>
<comment type="caution">
    <text evidence="1">The sequence shown here is derived from an EMBL/GenBank/DDBJ whole genome shotgun (WGS) entry which is preliminary data.</text>
</comment>
<evidence type="ECO:0000313" key="1">
    <source>
        <dbReference type="EMBL" id="GIY71834.1"/>
    </source>
</evidence>
<organism evidence="1 2">
    <name type="scientific">Caerostris extrusa</name>
    <name type="common">Bark spider</name>
    <name type="synonym">Caerostris bankana</name>
    <dbReference type="NCBI Taxonomy" id="172846"/>
    <lineage>
        <taxon>Eukaryota</taxon>
        <taxon>Metazoa</taxon>
        <taxon>Ecdysozoa</taxon>
        <taxon>Arthropoda</taxon>
        <taxon>Chelicerata</taxon>
        <taxon>Arachnida</taxon>
        <taxon>Araneae</taxon>
        <taxon>Araneomorphae</taxon>
        <taxon>Entelegynae</taxon>
        <taxon>Araneoidea</taxon>
        <taxon>Araneidae</taxon>
        <taxon>Caerostris</taxon>
    </lineage>
</organism>
<dbReference type="AlphaFoldDB" id="A0AAV4VPW8"/>
<evidence type="ECO:0000313" key="2">
    <source>
        <dbReference type="Proteomes" id="UP001054945"/>
    </source>
</evidence>
<accession>A0AAV4VPW8</accession>
<proteinExistence type="predicted"/>
<sequence>MQGRPGLLSKEIRDYEAKSSMSLVIERAATLGMNKDCLPLQLINTSCVLQGNPLCIIKPAPLPSPGFISEKNTHSGEEINIKRIG</sequence>
<name>A0AAV4VPW8_CAEEX</name>
<keyword evidence="2" id="KW-1185">Reference proteome</keyword>